<keyword evidence="1" id="KW-0812">Transmembrane</keyword>
<evidence type="ECO:0000259" key="2">
    <source>
        <dbReference type="Pfam" id="PF02517"/>
    </source>
</evidence>
<sequence>MASRALWNFELGNAGLLSPGKTLAIRCFIWAAILYAIMFGLLFASVFAGQWLHLSSAAGYVTAIVMPILGFLLYALIVRLGERRAPSEIFFQASSLIDLVVGAVIGIVILSLMLLLLTSLGLYSVRLGQGKGFLDSFVFDSYISGMLEELAFRAVLLRLFARMFNPLAGLLISSALFGIAHLTHATPFQAVEVAFNAGLTLGLPYMLTGRLWMSVGLHIAWDFWEESLLGVNTTNGVLISVPDLSKPVYLTGGAYGPDGSLLASLIAALAIVAMLYAGKKGWLRPHA</sequence>
<keyword evidence="3" id="KW-0378">Hydrolase</keyword>
<accession>A0A3S0RF61</accession>
<dbReference type="EMBL" id="RYZR01000003">
    <property type="protein sequence ID" value="RUL65818.1"/>
    <property type="molecule type" value="Genomic_DNA"/>
</dbReference>
<dbReference type="Pfam" id="PF02517">
    <property type="entry name" value="Rce1-like"/>
    <property type="match status" value="1"/>
</dbReference>
<dbReference type="GO" id="GO:0008237">
    <property type="term" value="F:metallopeptidase activity"/>
    <property type="evidence" value="ECO:0007669"/>
    <property type="project" value="UniProtKB-KW"/>
</dbReference>
<keyword evidence="1" id="KW-1133">Transmembrane helix</keyword>
<evidence type="ECO:0000313" key="4">
    <source>
        <dbReference type="Proteomes" id="UP000267077"/>
    </source>
</evidence>
<dbReference type="Proteomes" id="UP000267077">
    <property type="component" value="Unassembled WGS sequence"/>
</dbReference>
<reference evidence="3 4" key="1">
    <citation type="submission" date="2018-12" db="EMBL/GenBank/DDBJ databases">
        <title>Dyella dinghuensis sp. nov. DHOA06 and Dyella choica sp. nov. 4M-K27, isolated from forest soil.</title>
        <authorList>
            <person name="Qiu L.-H."/>
            <person name="Gao Z.-H."/>
        </authorList>
    </citation>
    <scope>NUCLEOTIDE SEQUENCE [LARGE SCALE GENOMIC DNA]</scope>
    <source>
        <strain evidence="3 4">DHOA06</strain>
    </source>
</reference>
<feature type="transmembrane region" description="Helical" evidence="1">
    <location>
        <begin position="259"/>
        <end position="278"/>
    </location>
</feature>
<dbReference type="PANTHER" id="PTHR39430">
    <property type="entry name" value="MEMBRANE-ASSOCIATED PROTEASE-RELATED"/>
    <property type="match status" value="1"/>
</dbReference>
<feature type="transmembrane region" description="Helical" evidence="1">
    <location>
        <begin position="99"/>
        <end position="122"/>
    </location>
</feature>
<name>A0A3S0RF61_9GAMM</name>
<keyword evidence="3" id="KW-0645">Protease</keyword>
<feature type="transmembrane region" description="Helical" evidence="1">
    <location>
        <begin position="167"/>
        <end position="185"/>
    </location>
</feature>
<keyword evidence="1" id="KW-0472">Membrane</keyword>
<dbReference type="InterPro" id="IPR003675">
    <property type="entry name" value="Rce1/LyrA-like_dom"/>
</dbReference>
<dbReference type="PANTHER" id="PTHR39430:SF1">
    <property type="entry name" value="PROTEASE"/>
    <property type="match status" value="1"/>
</dbReference>
<dbReference type="GO" id="GO:0080120">
    <property type="term" value="P:CAAX-box protein maturation"/>
    <property type="evidence" value="ECO:0007669"/>
    <property type="project" value="UniProtKB-ARBA"/>
</dbReference>
<gene>
    <name evidence="3" type="ORF">EKH79_03655</name>
</gene>
<keyword evidence="3" id="KW-0482">Metalloprotease</keyword>
<comment type="caution">
    <text evidence="3">The sequence shown here is derived from an EMBL/GenBank/DDBJ whole genome shotgun (WGS) entry which is preliminary data.</text>
</comment>
<dbReference type="RefSeq" id="WP_126672450.1">
    <property type="nucleotide sequence ID" value="NZ_RYZR01000003.1"/>
</dbReference>
<feature type="domain" description="CAAX prenyl protease 2/Lysostaphin resistance protein A-like" evidence="2">
    <location>
        <begin position="137"/>
        <end position="223"/>
    </location>
</feature>
<feature type="transmembrane region" description="Helical" evidence="1">
    <location>
        <begin position="57"/>
        <end position="78"/>
    </location>
</feature>
<keyword evidence="4" id="KW-1185">Reference proteome</keyword>
<evidence type="ECO:0000256" key="1">
    <source>
        <dbReference type="SAM" id="Phobius"/>
    </source>
</evidence>
<feature type="transmembrane region" description="Helical" evidence="1">
    <location>
        <begin position="27"/>
        <end position="51"/>
    </location>
</feature>
<dbReference type="GO" id="GO:0004175">
    <property type="term" value="F:endopeptidase activity"/>
    <property type="evidence" value="ECO:0007669"/>
    <property type="project" value="UniProtKB-ARBA"/>
</dbReference>
<organism evidence="3 4">
    <name type="scientific">Dyella dinghuensis</name>
    <dbReference type="NCBI Taxonomy" id="1920169"/>
    <lineage>
        <taxon>Bacteria</taxon>
        <taxon>Pseudomonadati</taxon>
        <taxon>Pseudomonadota</taxon>
        <taxon>Gammaproteobacteria</taxon>
        <taxon>Lysobacterales</taxon>
        <taxon>Rhodanobacteraceae</taxon>
        <taxon>Dyella</taxon>
    </lineage>
</organism>
<protein>
    <submittedName>
        <fullName evidence="3">CPBP family intramembrane metalloprotease</fullName>
    </submittedName>
</protein>
<evidence type="ECO:0000313" key="3">
    <source>
        <dbReference type="EMBL" id="RUL65818.1"/>
    </source>
</evidence>
<proteinExistence type="predicted"/>
<dbReference type="OrthoDB" id="5322702at2"/>
<dbReference type="AlphaFoldDB" id="A0A3S0RF61"/>
<dbReference type="GO" id="GO:0006508">
    <property type="term" value="P:proteolysis"/>
    <property type="evidence" value="ECO:0007669"/>
    <property type="project" value="UniProtKB-KW"/>
</dbReference>